<proteinExistence type="predicted"/>
<dbReference type="InterPro" id="IPR013154">
    <property type="entry name" value="ADH-like_N"/>
</dbReference>
<dbReference type="InterPro" id="IPR011032">
    <property type="entry name" value="GroES-like_sf"/>
</dbReference>
<dbReference type="AlphaFoldDB" id="A0A3S1CXF7"/>
<dbReference type="SUPFAM" id="SSF50129">
    <property type="entry name" value="GroES-like"/>
    <property type="match status" value="1"/>
</dbReference>
<protein>
    <submittedName>
        <fullName evidence="1">NADP-dependent oxidoreductase</fullName>
    </submittedName>
</protein>
<evidence type="ECO:0000313" key="2">
    <source>
        <dbReference type="Proteomes" id="UP000281028"/>
    </source>
</evidence>
<reference evidence="1" key="1">
    <citation type="submission" date="2020-05" db="EMBL/GenBank/DDBJ databases">
        <title>Chitinophaga laudate sp. nov., isolated from a tropical peat swamp.</title>
        <authorList>
            <person name="Goh C.B.S."/>
            <person name="Lee M.S."/>
            <person name="Parimannan S."/>
            <person name="Pasbakhsh P."/>
            <person name="Yule C.M."/>
            <person name="Rajandas H."/>
            <person name="Loke S."/>
            <person name="Croft L."/>
            <person name="Tan J.B.L."/>
        </authorList>
    </citation>
    <scope>NUCLEOTIDE SEQUENCE</scope>
    <source>
        <strain evidence="1">Mgbs1</strain>
    </source>
</reference>
<dbReference type="OrthoDB" id="634508at2"/>
<name>A0A3S1CXF7_9BACT</name>
<dbReference type="SMART" id="SM00829">
    <property type="entry name" value="PKS_ER"/>
    <property type="match status" value="1"/>
</dbReference>
<keyword evidence="2" id="KW-1185">Reference proteome</keyword>
<dbReference type="CDD" id="cd05289">
    <property type="entry name" value="MDR_like_2"/>
    <property type="match status" value="1"/>
</dbReference>
<dbReference type="EMBL" id="RIAR02000001">
    <property type="protein sequence ID" value="NSL86751.1"/>
    <property type="molecule type" value="Genomic_DNA"/>
</dbReference>
<dbReference type="Proteomes" id="UP000281028">
    <property type="component" value="Unassembled WGS sequence"/>
</dbReference>
<sequence>MRDIHIQAIRVHQYGGPGELKLEEIPPPVAGPGQVLINITATGVNPVDWKMREGMLARPLPFIPGVEASGVVIALGEGVTHLKVGQAVYGSVDGSYTACAAADASRIFPKPVHLSFEQAAAAGGAKIAWSALFEEGRLTKGQRVLIHAGAGGVGHLAVQLAYHAGAYVIATAGEENIDFVASLGADEVIDYKAAPFETQTGQADLILDTVGGDTLERSYQLVKSGGTLVSIAGKPDEAKAAAAGIRAVWSGAKSVRAMQEVARLLDRGLITPAVRKVFAPLSAAAAAQEYSRLGGPGRGKVVLLIE</sequence>
<dbReference type="Gene3D" id="3.90.180.10">
    <property type="entry name" value="Medium-chain alcohol dehydrogenases, catalytic domain"/>
    <property type="match status" value="1"/>
</dbReference>
<dbReference type="InterPro" id="IPR036291">
    <property type="entry name" value="NAD(P)-bd_dom_sf"/>
</dbReference>
<organism evidence="1 2">
    <name type="scientific">Chitinophaga solisilvae</name>
    <dbReference type="NCBI Taxonomy" id="1233460"/>
    <lineage>
        <taxon>Bacteria</taxon>
        <taxon>Pseudomonadati</taxon>
        <taxon>Bacteroidota</taxon>
        <taxon>Chitinophagia</taxon>
        <taxon>Chitinophagales</taxon>
        <taxon>Chitinophagaceae</taxon>
        <taxon>Chitinophaga</taxon>
    </lineage>
</organism>
<dbReference type="InterPro" id="IPR020843">
    <property type="entry name" value="ER"/>
</dbReference>
<evidence type="ECO:0000313" key="1">
    <source>
        <dbReference type="EMBL" id="NSL86751.1"/>
    </source>
</evidence>
<comment type="caution">
    <text evidence="1">The sequence shown here is derived from an EMBL/GenBank/DDBJ whole genome shotgun (WGS) entry which is preliminary data.</text>
</comment>
<dbReference type="PANTHER" id="PTHR11695:SF294">
    <property type="entry name" value="RETICULON-4-INTERACTING PROTEIN 1, MITOCHONDRIAL"/>
    <property type="match status" value="1"/>
</dbReference>
<dbReference type="Gene3D" id="3.40.50.720">
    <property type="entry name" value="NAD(P)-binding Rossmann-like Domain"/>
    <property type="match status" value="1"/>
</dbReference>
<dbReference type="GO" id="GO:0016491">
    <property type="term" value="F:oxidoreductase activity"/>
    <property type="evidence" value="ECO:0007669"/>
    <property type="project" value="InterPro"/>
</dbReference>
<dbReference type="SUPFAM" id="SSF51735">
    <property type="entry name" value="NAD(P)-binding Rossmann-fold domains"/>
    <property type="match status" value="1"/>
</dbReference>
<dbReference type="Pfam" id="PF08240">
    <property type="entry name" value="ADH_N"/>
    <property type="match status" value="1"/>
</dbReference>
<dbReference type="PANTHER" id="PTHR11695">
    <property type="entry name" value="ALCOHOL DEHYDROGENASE RELATED"/>
    <property type="match status" value="1"/>
</dbReference>
<dbReference type="InterPro" id="IPR050700">
    <property type="entry name" value="YIM1/Zinc_Alcohol_DH_Fams"/>
</dbReference>
<gene>
    <name evidence="1" type="ORF">ECE50_007915</name>
</gene>
<accession>A0A3S1CXF7</accession>
<dbReference type="Pfam" id="PF13602">
    <property type="entry name" value="ADH_zinc_N_2"/>
    <property type="match status" value="1"/>
</dbReference>